<proteinExistence type="predicted"/>
<dbReference type="eggNOG" id="arCOG11479">
    <property type="taxonomic scope" value="Archaea"/>
</dbReference>
<dbReference type="RefSeq" id="WP_015319968.1">
    <property type="nucleotide sequence ID" value="NC_019974.1"/>
</dbReference>
<sequence>MATLNEEMADVQTEIDRVRERLRMEVPELFAFDVTVTAIEYNANHNSVACTVEPSSEAQKQIAEEFGGVRVKTEDQLSFEFQFTSTE</sequence>
<accession>L0JWN2</accession>
<dbReference type="HOGENOM" id="CLU_2476109_0_0_2"/>
<evidence type="ECO:0000313" key="2">
    <source>
        <dbReference type="Proteomes" id="UP000010878"/>
    </source>
</evidence>
<dbReference type="Proteomes" id="UP000010878">
    <property type="component" value="Chromosome"/>
</dbReference>
<gene>
    <name evidence="1" type="ORF">Natoc_0654</name>
</gene>
<name>L0JWN2_9EURY</name>
<dbReference type="EMBL" id="CP003929">
    <property type="protein sequence ID" value="AGB36514.1"/>
    <property type="molecule type" value="Genomic_DNA"/>
</dbReference>
<protein>
    <submittedName>
        <fullName evidence="1">Uncharacterized protein</fullName>
    </submittedName>
</protein>
<keyword evidence="2" id="KW-1185">Reference proteome</keyword>
<dbReference type="GeneID" id="14405682"/>
<dbReference type="OrthoDB" id="161051at2157"/>
<organism evidence="1 2">
    <name type="scientific">Natronococcus occultus SP4</name>
    <dbReference type="NCBI Taxonomy" id="694430"/>
    <lineage>
        <taxon>Archaea</taxon>
        <taxon>Methanobacteriati</taxon>
        <taxon>Methanobacteriota</taxon>
        <taxon>Stenosarchaea group</taxon>
        <taxon>Halobacteria</taxon>
        <taxon>Halobacteriales</taxon>
        <taxon>Natrialbaceae</taxon>
        <taxon>Natronococcus</taxon>
    </lineage>
</organism>
<dbReference type="KEGG" id="nou:Natoc_0654"/>
<reference evidence="1 2" key="1">
    <citation type="submission" date="2012-11" db="EMBL/GenBank/DDBJ databases">
        <title>FINISHED of Natronococcus occultus SP4, DSM 3396.</title>
        <authorList>
            <consortium name="DOE Joint Genome Institute"/>
            <person name="Eisen J."/>
            <person name="Huntemann M."/>
            <person name="Wei C.-L."/>
            <person name="Han J."/>
            <person name="Detter J.C."/>
            <person name="Han C."/>
            <person name="Tapia R."/>
            <person name="Chen A."/>
            <person name="Kyrpides N."/>
            <person name="Mavromatis K."/>
            <person name="Markowitz V."/>
            <person name="Szeto E."/>
            <person name="Ivanova N."/>
            <person name="Mikhailova N."/>
            <person name="Ovchinnikova G."/>
            <person name="Pagani I."/>
            <person name="Pati A."/>
            <person name="Goodwin L."/>
            <person name="Nordberg H.P."/>
            <person name="Cantor M.N."/>
            <person name="Hua S.X."/>
            <person name="Woyke T."/>
            <person name="Eisen J."/>
            <person name="Klenk H.-P."/>
            <person name="Klenk H.-P."/>
        </authorList>
    </citation>
    <scope>NUCLEOTIDE SEQUENCE [LARGE SCALE GENOMIC DNA]</scope>
    <source>
        <strain evidence="1 2">SP4</strain>
    </source>
</reference>
<dbReference type="AlphaFoldDB" id="L0JWN2"/>
<evidence type="ECO:0000313" key="1">
    <source>
        <dbReference type="EMBL" id="AGB36514.1"/>
    </source>
</evidence>